<evidence type="ECO:0000313" key="1">
    <source>
        <dbReference type="EMBL" id="STY28928.1"/>
    </source>
</evidence>
<dbReference type="STRING" id="1122170.GCA_000701265_01914"/>
<dbReference type="Proteomes" id="UP000255297">
    <property type="component" value="Unassembled WGS sequence"/>
</dbReference>
<organism evidence="1 2">
    <name type="scientific">Legionella wadsworthii</name>
    <dbReference type="NCBI Taxonomy" id="28088"/>
    <lineage>
        <taxon>Bacteria</taxon>
        <taxon>Pseudomonadati</taxon>
        <taxon>Pseudomonadota</taxon>
        <taxon>Gammaproteobacteria</taxon>
        <taxon>Legionellales</taxon>
        <taxon>Legionellaceae</taxon>
        <taxon>Legionella</taxon>
    </lineage>
</organism>
<dbReference type="RefSeq" id="WP_031567470.1">
    <property type="nucleotide sequence ID" value="NZ_CAAAIS010000008.1"/>
</dbReference>
<reference evidence="1 2" key="1">
    <citation type="submission" date="2018-06" db="EMBL/GenBank/DDBJ databases">
        <authorList>
            <consortium name="Pathogen Informatics"/>
            <person name="Doyle S."/>
        </authorList>
    </citation>
    <scope>NUCLEOTIDE SEQUENCE [LARGE SCALE GENOMIC DNA]</scope>
    <source>
        <strain evidence="1 2">NCTC11532</strain>
    </source>
</reference>
<keyword evidence="2" id="KW-1185">Reference proteome</keyword>
<dbReference type="OrthoDB" id="5652897at2"/>
<protein>
    <submittedName>
        <fullName evidence="1">Uncharacterized protein</fullName>
    </submittedName>
</protein>
<dbReference type="AlphaFoldDB" id="A0A378LSU7"/>
<gene>
    <name evidence="1" type="ORF">NCTC11532_01105</name>
</gene>
<sequence length="201" mass="22592">MFGKIFDFFSESSKKESEPAREFTSQEDVLRQVTPEPGEKGICTQMANLFTKYQIDGCDSATPDFLKGTPQEIYDAVLKERRHEEELFKAGKDGLHSAFVDSNSTFFVSTDTVKTSDLTDESITRLVADSRPNHIVTYPIKDEPSSQHTVAFGKTQDGQCYEFSANSTPKKHSCDSFKALVKELREIGDPDKPVIIATRYK</sequence>
<accession>A0A378LSU7</accession>
<name>A0A378LSU7_9GAMM</name>
<dbReference type="EMBL" id="UGPB01000001">
    <property type="protein sequence ID" value="STY28928.1"/>
    <property type="molecule type" value="Genomic_DNA"/>
</dbReference>
<proteinExistence type="predicted"/>
<evidence type="ECO:0000313" key="2">
    <source>
        <dbReference type="Proteomes" id="UP000255297"/>
    </source>
</evidence>